<evidence type="ECO:0000313" key="6">
    <source>
        <dbReference type="Proteomes" id="UP000294581"/>
    </source>
</evidence>
<evidence type="ECO:0000256" key="3">
    <source>
        <dbReference type="ARBA" id="ARBA00023002"/>
    </source>
</evidence>
<accession>A0A4R8LMR6</accession>
<dbReference type="InterPro" id="IPR036188">
    <property type="entry name" value="FAD/NAD-bd_sf"/>
</dbReference>
<keyword evidence="6" id="KW-1185">Reference proteome</keyword>
<organism evidence="4 6">
    <name type="scientific">Alicyclobacillus sacchari</name>
    <dbReference type="NCBI Taxonomy" id="392010"/>
    <lineage>
        <taxon>Bacteria</taxon>
        <taxon>Bacillati</taxon>
        <taxon>Bacillota</taxon>
        <taxon>Bacilli</taxon>
        <taxon>Bacillales</taxon>
        <taxon>Alicyclobacillaceae</taxon>
        <taxon>Alicyclobacillus</taxon>
    </lineage>
</organism>
<name>A0A4R8LMR6_9BACL</name>
<gene>
    <name evidence="4" type="ORF">C7445_10683</name>
    <name evidence="5" type="ORF">C7445_10686</name>
</gene>
<dbReference type="Pfam" id="PF13738">
    <property type="entry name" value="Pyr_redox_3"/>
    <property type="match status" value="1"/>
</dbReference>
<dbReference type="PRINTS" id="PR00469">
    <property type="entry name" value="PNDRDTASEII"/>
</dbReference>
<dbReference type="EMBL" id="SORF01000006">
    <property type="protein sequence ID" value="TDY46657.1"/>
    <property type="molecule type" value="Genomic_DNA"/>
</dbReference>
<dbReference type="GO" id="GO:0016491">
    <property type="term" value="F:oxidoreductase activity"/>
    <property type="evidence" value="ECO:0007669"/>
    <property type="project" value="UniProtKB-KW"/>
</dbReference>
<comment type="caution">
    <text evidence="4">The sequence shown here is derived from an EMBL/GenBank/DDBJ whole genome shotgun (WGS) entry which is preliminary data.</text>
</comment>
<evidence type="ECO:0000256" key="1">
    <source>
        <dbReference type="ARBA" id="ARBA00001974"/>
    </source>
</evidence>
<comment type="cofactor">
    <cofactor evidence="1">
        <name>FAD</name>
        <dbReference type="ChEBI" id="CHEBI:57692"/>
    </cofactor>
</comment>
<dbReference type="NCBIfam" id="TIGR04018">
    <property type="entry name" value="Bthiol_YpdA"/>
    <property type="match status" value="1"/>
</dbReference>
<dbReference type="RefSeq" id="WP_134159521.1">
    <property type="nucleotide sequence ID" value="NZ_SORF01000006.1"/>
</dbReference>
<dbReference type="Proteomes" id="UP000294581">
    <property type="component" value="Unassembled WGS sequence"/>
</dbReference>
<dbReference type="SUPFAM" id="SSF51905">
    <property type="entry name" value="FAD/NAD(P)-binding domain"/>
    <property type="match status" value="1"/>
</dbReference>
<dbReference type="InterPro" id="IPR023856">
    <property type="entry name" value="Bdr"/>
</dbReference>
<evidence type="ECO:0000313" key="4">
    <source>
        <dbReference type="EMBL" id="TDY46657.1"/>
    </source>
</evidence>
<keyword evidence="3" id="KW-0560">Oxidoreductase</keyword>
<evidence type="ECO:0000313" key="5">
    <source>
        <dbReference type="EMBL" id="TDY46660.1"/>
    </source>
</evidence>
<reference evidence="4 6" key="1">
    <citation type="submission" date="2019-03" db="EMBL/GenBank/DDBJ databases">
        <title>Genomic Encyclopedia of Type Strains, Phase IV (KMG-IV): sequencing the most valuable type-strain genomes for metagenomic binning, comparative biology and taxonomic classification.</title>
        <authorList>
            <person name="Goeker M."/>
        </authorList>
    </citation>
    <scope>NUCLEOTIDE SEQUENCE [LARGE SCALE GENOMIC DNA]</scope>
    <source>
        <strain evidence="4 6">DSM 17974</strain>
    </source>
</reference>
<sequence length="329" mass="36441">MHDVCVIGAGPCGLAVSVELQKRQIDHVVLEKSCIASTIYRFPTQMIFNSTPERLEIADIPFYTQGGKPTRQEALTYYRTVVARLKLPVRQYETVEKIAFDDAQKAFSIQSRTLAGQVSRTLARQVVIATGYFDHPNQLRVPGEDLPHVQHYYRDAHPYYGQRVLVVGGTNSAAEAAIDLYRVGADVTLVHRGATLSDKIKPWVRPEIQSLIDHERIAFHFQSRVTAIAPDRVQVATPDGNIEIGTDHVLALIGYHPDTPFLSELGVVIDPESGIPAYNPQTYETNVAGIFIAGVVVSGYDANRIFIENGRLHAPAIAQAIRDRLQSFA</sequence>
<protein>
    <submittedName>
        <fullName evidence="4">Thioredoxin reductase (NADPH)</fullName>
    </submittedName>
</protein>
<dbReference type="PANTHER" id="PTHR48105">
    <property type="entry name" value="THIOREDOXIN REDUCTASE 1-RELATED-RELATED"/>
    <property type="match status" value="1"/>
</dbReference>
<keyword evidence="2" id="KW-0285">Flavoprotein</keyword>
<dbReference type="Gene3D" id="3.50.50.60">
    <property type="entry name" value="FAD/NAD(P)-binding domain"/>
    <property type="match status" value="1"/>
</dbReference>
<evidence type="ECO:0000256" key="2">
    <source>
        <dbReference type="ARBA" id="ARBA00022630"/>
    </source>
</evidence>
<dbReference type="OrthoDB" id="9778740at2"/>
<dbReference type="EMBL" id="SORF01000006">
    <property type="protein sequence ID" value="TDY46660.1"/>
    <property type="molecule type" value="Genomic_DNA"/>
</dbReference>
<dbReference type="AlphaFoldDB" id="A0A4R8LMR6"/>
<proteinExistence type="predicted"/>
<dbReference type="PRINTS" id="PR00368">
    <property type="entry name" value="FADPNR"/>
</dbReference>
<dbReference type="InterPro" id="IPR050097">
    <property type="entry name" value="Ferredoxin-NADP_redctase_2"/>
</dbReference>